<proteinExistence type="predicted"/>
<accession>A0AC34R1Z4</accession>
<name>A0AC34R1Z4_9BILA</name>
<reference evidence="2" key="1">
    <citation type="submission" date="2022-11" db="UniProtKB">
        <authorList>
            <consortium name="WormBaseParasite"/>
        </authorList>
    </citation>
    <scope>IDENTIFICATION</scope>
</reference>
<dbReference type="WBParaSite" id="JU765_v2.g2611.t1">
    <property type="protein sequence ID" value="JU765_v2.g2611.t1"/>
    <property type="gene ID" value="JU765_v2.g2611"/>
</dbReference>
<protein>
    <submittedName>
        <fullName evidence="2">Uncharacterized protein</fullName>
    </submittedName>
</protein>
<dbReference type="Proteomes" id="UP000887576">
    <property type="component" value="Unplaced"/>
</dbReference>
<sequence length="110" mass="12265">MIEPVPDNIIYAYGIFSDIVPLVESLGIQTVAGLPDEMLKNMNGSVLVVLDDLMVHTSKEYIDTLFTMRSHHENMGCIMVVQNIFAPNVKVARGNAHYLVLMNGVAYRLQ</sequence>
<evidence type="ECO:0000313" key="1">
    <source>
        <dbReference type="Proteomes" id="UP000887576"/>
    </source>
</evidence>
<organism evidence="1 2">
    <name type="scientific">Panagrolaimus sp. JU765</name>
    <dbReference type="NCBI Taxonomy" id="591449"/>
    <lineage>
        <taxon>Eukaryota</taxon>
        <taxon>Metazoa</taxon>
        <taxon>Ecdysozoa</taxon>
        <taxon>Nematoda</taxon>
        <taxon>Chromadorea</taxon>
        <taxon>Rhabditida</taxon>
        <taxon>Tylenchina</taxon>
        <taxon>Panagrolaimomorpha</taxon>
        <taxon>Panagrolaimoidea</taxon>
        <taxon>Panagrolaimidae</taxon>
        <taxon>Panagrolaimus</taxon>
    </lineage>
</organism>
<evidence type="ECO:0000313" key="2">
    <source>
        <dbReference type="WBParaSite" id="JU765_v2.g2611.t1"/>
    </source>
</evidence>